<proteinExistence type="predicted"/>
<dbReference type="InterPro" id="IPR006103">
    <property type="entry name" value="Glyco_hydro_2_cat"/>
</dbReference>
<feature type="domain" description="Glycoside hydrolase family 2 catalytic" evidence="1">
    <location>
        <begin position="10"/>
        <end position="162"/>
    </location>
</feature>
<name>A0AAW9IG57_CLOPF</name>
<dbReference type="Pfam" id="PF02836">
    <property type="entry name" value="Glyco_hydro_2_C"/>
    <property type="match status" value="1"/>
</dbReference>
<sequence length="208" mass="23480">QGSLGAVDNKTSIRRQVKKLKEMGVNSIRVTHNPASQHLIDICNEEGILLVEEAFDTWYGGKNPYDYARFFEQKSIHGDMTWAEYDLKQMVNRGKNDPSIMMWSLGNEIWETSESKGLEVAKNLQMWAKEIDTPRPTTTAEIQLAFGGGACENVSSTVDAVGFNYAEHEYDKYKEKYPDWIIYGSETSSAVRSRGVYAHPEKIGIGDN</sequence>
<dbReference type="GO" id="GO:0005975">
    <property type="term" value="P:carbohydrate metabolic process"/>
    <property type="evidence" value="ECO:0007669"/>
    <property type="project" value="InterPro"/>
</dbReference>
<protein>
    <recommendedName>
        <fullName evidence="1">Glycoside hydrolase family 2 catalytic domain-containing protein</fullName>
    </recommendedName>
</protein>
<reference evidence="2" key="1">
    <citation type="submission" date="2019-11" db="EMBL/GenBank/DDBJ databases">
        <title>Characterization of Clostridium perfringens isolates from swine manure treated agricultural soils.</title>
        <authorList>
            <person name="Wushke S.T."/>
        </authorList>
    </citation>
    <scope>NUCLEOTIDE SEQUENCE</scope>
    <source>
        <strain evidence="2">X26</strain>
    </source>
</reference>
<evidence type="ECO:0000313" key="3">
    <source>
        <dbReference type="Proteomes" id="UP001291306"/>
    </source>
</evidence>
<dbReference type="RefSeq" id="WP_322458818.1">
    <property type="nucleotide sequence ID" value="NZ_WNVC01000434.1"/>
</dbReference>
<dbReference type="InterPro" id="IPR017853">
    <property type="entry name" value="GH"/>
</dbReference>
<dbReference type="Gene3D" id="3.20.20.80">
    <property type="entry name" value="Glycosidases"/>
    <property type="match status" value="1"/>
</dbReference>
<dbReference type="GO" id="GO:0004553">
    <property type="term" value="F:hydrolase activity, hydrolyzing O-glycosyl compounds"/>
    <property type="evidence" value="ECO:0007669"/>
    <property type="project" value="InterPro"/>
</dbReference>
<feature type="non-terminal residue" evidence="2">
    <location>
        <position position="1"/>
    </location>
</feature>
<dbReference type="PANTHER" id="PTHR42732:SF1">
    <property type="entry name" value="BETA-MANNOSIDASE"/>
    <property type="match status" value="1"/>
</dbReference>
<dbReference type="InterPro" id="IPR051913">
    <property type="entry name" value="GH2_Domain-Containing"/>
</dbReference>
<dbReference type="EMBL" id="WNVC01000434">
    <property type="protein sequence ID" value="MDZ5000556.1"/>
    <property type="molecule type" value="Genomic_DNA"/>
</dbReference>
<evidence type="ECO:0000313" key="2">
    <source>
        <dbReference type="EMBL" id="MDZ5000556.1"/>
    </source>
</evidence>
<evidence type="ECO:0000259" key="1">
    <source>
        <dbReference type="Pfam" id="PF02836"/>
    </source>
</evidence>
<accession>A0AAW9IG57</accession>
<feature type="non-terminal residue" evidence="2">
    <location>
        <position position="208"/>
    </location>
</feature>
<organism evidence="2 3">
    <name type="scientific">Clostridium perfringens</name>
    <dbReference type="NCBI Taxonomy" id="1502"/>
    <lineage>
        <taxon>Bacteria</taxon>
        <taxon>Bacillati</taxon>
        <taxon>Bacillota</taxon>
        <taxon>Clostridia</taxon>
        <taxon>Eubacteriales</taxon>
        <taxon>Clostridiaceae</taxon>
        <taxon>Clostridium</taxon>
    </lineage>
</organism>
<dbReference type="PANTHER" id="PTHR42732">
    <property type="entry name" value="BETA-GALACTOSIDASE"/>
    <property type="match status" value="1"/>
</dbReference>
<dbReference type="AlphaFoldDB" id="A0AAW9IG57"/>
<dbReference type="InterPro" id="IPR006101">
    <property type="entry name" value="Glyco_hydro_2"/>
</dbReference>
<gene>
    <name evidence="2" type="ORF">GNF79_16085</name>
</gene>
<dbReference type="SUPFAM" id="SSF51445">
    <property type="entry name" value="(Trans)glycosidases"/>
    <property type="match status" value="1"/>
</dbReference>
<dbReference type="PRINTS" id="PR00132">
    <property type="entry name" value="GLHYDRLASE2"/>
</dbReference>
<dbReference type="Proteomes" id="UP001291306">
    <property type="component" value="Unassembled WGS sequence"/>
</dbReference>
<comment type="caution">
    <text evidence="2">The sequence shown here is derived from an EMBL/GenBank/DDBJ whole genome shotgun (WGS) entry which is preliminary data.</text>
</comment>